<evidence type="ECO:0000259" key="8">
    <source>
        <dbReference type="Pfam" id="PF07715"/>
    </source>
</evidence>
<keyword evidence="2 7" id="KW-0813">Transport</keyword>
<comment type="similarity">
    <text evidence="7">Belongs to the TonB-dependent receptor family.</text>
</comment>
<dbReference type="EMBL" id="JADHEC010000037">
    <property type="protein sequence ID" value="MBF2709627.1"/>
    <property type="molecule type" value="Genomic_DNA"/>
</dbReference>
<keyword evidence="3 7" id="KW-1134">Transmembrane beta strand</keyword>
<sequence length="997" mass="110786">MRNFIFIFLALILLPAYMSGQVIKGKVSDKNGVGIPGAIVVAVDSKTTADTDFDGNFTIKAKLGETLKITMLGFDALATKAIAGVMSVKLQESKDTELKEVVVIGYGTAKKRDLTGTTVRISGKEVADKPNTNPIASLQGKVAGLSVVNSGRIGQEPDIRIRGTISRGQTKPLYVIDGLLNDNIDFVNPNDIETIDVLKDPSSLAVFGVRGANGVIVVTTKQAKRGKFTVNFNSSIGVKNIVDKPKLADASLFKTLYDERLVNEGLPAFSYYDKYTGNTNWIDEISNSGATVQSSNISISNGTDTNKLQLNIGNIVEEGLIKNERLEKTTFNLNDEFNVNNNFKIGTQLNGYKAKLPSEGNFGSALIATPIVSPYNADGVYYQLPIQIGGAQIGNPLIPVNEEIKTKINDEYRFVGNAFAELKFLKDFTFRYAFMGDLDVKKGRGYIPLIDVYAAETNQVVPYAGRTLTNVNQYNSNEQKWQQDALLTYQKSFGLHNFTALVGRTVSYQKYENINGSVNGKINNPIPNDPRWWYLNVFPFGNSETRISNSEQWDRATTSNLARLLYNYDGKYIFNASFRRDGSSELAPVNRFQNFWSLGGAWEVTKEKFMENQKVFNYLKIKGSYGELGNQYTTLHYPYLPNYTEGASTVFGNQVVPAYVFSYRADPNLKWESVTSYEGGIEAATLNNRLKFEATYFNKLTKDLLVIVKDQNNEPFYTNAGSIENKGFEFSASWSDKITDDFKYSISGNLTTLNNKVKSVYTEGYSIYDGPSITRAGDPIGSFYGYVVEGVYQSYADILSSAPSTVGSYGPGDLKYKDVNGDGKITPDDRAIIGNPTPDFTYGFSLNSEYKKFNFGIDFQGVYGNEIYRNWGNGSTFAQFNYRQVREDRWTGAGTSNWEPRIYEGSDYNKLASTYNIEDGSYLRLRNIQLGYTFDTLQIKDFKIQNLKIYVNAQNLHTWKKNSGFAPDAGGSATQFNVDNGGYPLPLVTSVGLSLTF</sequence>
<dbReference type="Proteomes" id="UP000646211">
    <property type="component" value="Unassembled WGS sequence"/>
</dbReference>
<evidence type="ECO:0000256" key="2">
    <source>
        <dbReference type="ARBA" id="ARBA00022448"/>
    </source>
</evidence>
<keyword evidence="6 7" id="KW-0998">Cell outer membrane</keyword>
<evidence type="ECO:0000313" key="9">
    <source>
        <dbReference type="EMBL" id="MBF2709627.1"/>
    </source>
</evidence>
<evidence type="ECO:0000256" key="6">
    <source>
        <dbReference type="ARBA" id="ARBA00023237"/>
    </source>
</evidence>
<comment type="subcellular location">
    <subcellularLocation>
        <location evidence="1 7">Cell outer membrane</location>
        <topology evidence="1 7">Multi-pass membrane protein</topology>
    </subcellularLocation>
</comment>
<evidence type="ECO:0000256" key="1">
    <source>
        <dbReference type="ARBA" id="ARBA00004571"/>
    </source>
</evidence>
<name>A0A930UCF4_9FLAO</name>
<evidence type="ECO:0000256" key="7">
    <source>
        <dbReference type="PROSITE-ProRule" id="PRU01360"/>
    </source>
</evidence>
<keyword evidence="5 7" id="KW-0472">Membrane</keyword>
<dbReference type="InterPro" id="IPR023996">
    <property type="entry name" value="TonB-dep_OMP_SusC/RagA"/>
</dbReference>
<dbReference type="PROSITE" id="PS52016">
    <property type="entry name" value="TONB_DEPENDENT_REC_3"/>
    <property type="match status" value="1"/>
</dbReference>
<accession>A0A930UCF4</accession>
<dbReference type="NCBIfam" id="TIGR04057">
    <property type="entry name" value="SusC_RagA_signa"/>
    <property type="match status" value="1"/>
</dbReference>
<dbReference type="InterPro" id="IPR039426">
    <property type="entry name" value="TonB-dep_rcpt-like"/>
</dbReference>
<keyword evidence="9" id="KW-0675">Receptor</keyword>
<dbReference type="GO" id="GO:0009279">
    <property type="term" value="C:cell outer membrane"/>
    <property type="evidence" value="ECO:0007669"/>
    <property type="project" value="UniProtKB-SubCell"/>
</dbReference>
<dbReference type="AlphaFoldDB" id="A0A930UCF4"/>
<dbReference type="RefSeq" id="WP_194312863.1">
    <property type="nucleotide sequence ID" value="NZ_JADHEC010000037.1"/>
</dbReference>
<dbReference type="InterPro" id="IPR008969">
    <property type="entry name" value="CarboxyPept-like_regulatory"/>
</dbReference>
<dbReference type="Gene3D" id="2.170.130.10">
    <property type="entry name" value="TonB-dependent receptor, plug domain"/>
    <property type="match status" value="1"/>
</dbReference>
<dbReference type="InterPro" id="IPR012910">
    <property type="entry name" value="Plug_dom"/>
</dbReference>
<proteinExistence type="inferred from homology"/>
<organism evidence="9 10">
    <name type="scientific">Flavobacterium soyangense</name>
    <dbReference type="NCBI Taxonomy" id="2023265"/>
    <lineage>
        <taxon>Bacteria</taxon>
        <taxon>Pseudomonadati</taxon>
        <taxon>Bacteroidota</taxon>
        <taxon>Flavobacteriia</taxon>
        <taxon>Flavobacteriales</taxon>
        <taxon>Flavobacteriaceae</taxon>
        <taxon>Flavobacterium</taxon>
    </lineage>
</organism>
<comment type="caution">
    <text evidence="9">The sequence shown here is derived from an EMBL/GenBank/DDBJ whole genome shotgun (WGS) entry which is preliminary data.</text>
</comment>
<dbReference type="Pfam" id="PF07715">
    <property type="entry name" value="Plug"/>
    <property type="match status" value="1"/>
</dbReference>
<dbReference type="Gene3D" id="2.40.170.20">
    <property type="entry name" value="TonB-dependent receptor, beta-barrel domain"/>
    <property type="match status" value="1"/>
</dbReference>
<dbReference type="NCBIfam" id="TIGR04056">
    <property type="entry name" value="OMP_RagA_SusC"/>
    <property type="match status" value="1"/>
</dbReference>
<dbReference type="InterPro" id="IPR036942">
    <property type="entry name" value="Beta-barrel_TonB_sf"/>
</dbReference>
<reference evidence="9" key="1">
    <citation type="submission" date="2020-11" db="EMBL/GenBank/DDBJ databases">
        <title>Genome of Flavobacterium soyangense.</title>
        <authorList>
            <person name="Liu Q."/>
            <person name="Xin Y.-H."/>
        </authorList>
    </citation>
    <scope>NUCLEOTIDE SEQUENCE</scope>
    <source>
        <strain evidence="9">CGMCC 1.13493</strain>
    </source>
</reference>
<keyword evidence="10" id="KW-1185">Reference proteome</keyword>
<evidence type="ECO:0000256" key="3">
    <source>
        <dbReference type="ARBA" id="ARBA00022452"/>
    </source>
</evidence>
<feature type="domain" description="TonB-dependent receptor plug" evidence="8">
    <location>
        <begin position="110"/>
        <end position="215"/>
    </location>
</feature>
<evidence type="ECO:0000256" key="5">
    <source>
        <dbReference type="ARBA" id="ARBA00023136"/>
    </source>
</evidence>
<dbReference type="SUPFAM" id="SSF56935">
    <property type="entry name" value="Porins"/>
    <property type="match status" value="1"/>
</dbReference>
<dbReference type="InterPro" id="IPR037066">
    <property type="entry name" value="Plug_dom_sf"/>
</dbReference>
<keyword evidence="4 7" id="KW-0812">Transmembrane</keyword>
<dbReference type="SUPFAM" id="SSF49464">
    <property type="entry name" value="Carboxypeptidase regulatory domain-like"/>
    <property type="match status" value="1"/>
</dbReference>
<dbReference type="Pfam" id="PF13715">
    <property type="entry name" value="CarbopepD_reg_2"/>
    <property type="match status" value="1"/>
</dbReference>
<protein>
    <submittedName>
        <fullName evidence="9">TonB-dependent receptor</fullName>
    </submittedName>
</protein>
<evidence type="ECO:0000256" key="4">
    <source>
        <dbReference type="ARBA" id="ARBA00022692"/>
    </source>
</evidence>
<dbReference type="InterPro" id="IPR023997">
    <property type="entry name" value="TonB-dep_OMP_SusC/RagA_CS"/>
</dbReference>
<gene>
    <name evidence="9" type="ORF">IR213_13675</name>
</gene>
<evidence type="ECO:0000313" key="10">
    <source>
        <dbReference type="Proteomes" id="UP000646211"/>
    </source>
</evidence>